<dbReference type="GO" id="GO:0016301">
    <property type="term" value="F:kinase activity"/>
    <property type="evidence" value="ECO:0007669"/>
    <property type="project" value="UniProtKB-KW"/>
</dbReference>
<dbReference type="InterPro" id="IPR031475">
    <property type="entry name" value="NBD_C"/>
</dbReference>
<evidence type="ECO:0000256" key="8">
    <source>
        <dbReference type="ARBA" id="ARBA00036346"/>
    </source>
</evidence>
<comment type="catalytic activity">
    <reaction evidence="7">
        <text>3-dehydro-L-erythronate + ATP = 3-dehydro-4-O-phospho-L-erythronate + ADP + H(+)</text>
        <dbReference type="Rhea" id="RHEA:52552"/>
        <dbReference type="ChEBI" id="CHEBI:15378"/>
        <dbReference type="ChEBI" id="CHEBI:30616"/>
        <dbReference type="ChEBI" id="CHEBI:136592"/>
        <dbReference type="ChEBI" id="CHEBI:136670"/>
        <dbReference type="ChEBI" id="CHEBI:456216"/>
        <dbReference type="EC" id="2.7.1.217"/>
    </reaction>
</comment>
<gene>
    <name evidence="15" type="ORF">D7294_15955</name>
</gene>
<dbReference type="Proteomes" id="UP000272474">
    <property type="component" value="Unassembled WGS sequence"/>
</dbReference>
<keyword evidence="16" id="KW-1185">Reference proteome</keyword>
<feature type="domain" description="Four-carbon acid sugar kinase nucleotide binding" evidence="14">
    <location>
        <begin position="256"/>
        <end position="422"/>
    </location>
</feature>
<evidence type="ECO:0000256" key="4">
    <source>
        <dbReference type="ARBA" id="ARBA00022777"/>
    </source>
</evidence>
<dbReference type="SUPFAM" id="SSF142764">
    <property type="entry name" value="YgbK-like"/>
    <property type="match status" value="1"/>
</dbReference>
<comment type="similarity">
    <text evidence="1">Belongs to the four-carbon acid sugar kinase family.</text>
</comment>
<evidence type="ECO:0000256" key="2">
    <source>
        <dbReference type="ARBA" id="ARBA00022679"/>
    </source>
</evidence>
<keyword evidence="5" id="KW-0067">ATP-binding</keyword>
<feature type="domain" description="Four-carbon acid sugar kinase N-terminal" evidence="13">
    <location>
        <begin position="4"/>
        <end position="235"/>
    </location>
</feature>
<keyword evidence="4 15" id="KW-0418">Kinase</keyword>
<evidence type="ECO:0000256" key="10">
    <source>
        <dbReference type="ARBA" id="ARBA00039095"/>
    </source>
</evidence>
<keyword evidence="6" id="KW-0119">Carbohydrate metabolism</keyword>
<evidence type="ECO:0000256" key="9">
    <source>
        <dbReference type="ARBA" id="ARBA00037335"/>
    </source>
</evidence>
<protein>
    <recommendedName>
        <fullName evidence="11">3-oxo-tetronate kinase</fullName>
        <ecNumber evidence="10">2.7.1.217</ecNumber>
    </recommendedName>
    <alternativeName>
        <fullName evidence="12">3-dehydrotetronate 4-kinase</fullName>
    </alternativeName>
</protein>
<comment type="caution">
    <text evidence="15">The sequence shown here is derived from an EMBL/GenBank/DDBJ whole genome shotgun (WGS) entry which is preliminary data.</text>
</comment>
<evidence type="ECO:0000259" key="14">
    <source>
        <dbReference type="Pfam" id="PF17042"/>
    </source>
</evidence>
<organism evidence="15 16">
    <name type="scientific">Streptomyces hoynatensis</name>
    <dbReference type="NCBI Taxonomy" id="1141874"/>
    <lineage>
        <taxon>Bacteria</taxon>
        <taxon>Bacillati</taxon>
        <taxon>Actinomycetota</taxon>
        <taxon>Actinomycetes</taxon>
        <taxon>Kitasatosporales</taxon>
        <taxon>Streptomycetaceae</taxon>
        <taxon>Streptomyces</taxon>
    </lineage>
</organism>
<proteinExistence type="inferred from homology"/>
<sequence>MPQLGAIADDFTGATDLATMLVSRGFRTVVTVGPPRPGETGAGTEADIGEADAVVVALKSRTAPVPEAVADSLAALAALRALGCARFYFKYCSTFDSTPAGNIGPVADALLDALGESRTVVVPSFPATGRTVYLARLFVHDLLLEESPLRDHPLTPMRDSHLGRLLAPQTRRPVHLIGHGTVRAGAAAVRRALREPAAEGALSVVDATTDEDLRAIAAATGDLALVTGAAGLALGLSGPRPGAAARARSAGAGPRAVLSGSASAATRAQVARARRRLPHRALDLAAVRRDPAAAVAGLAGFVREHWRRDPGTPPLVYAVAEEGDLARGRAAAGGADPAAALVESALAHLAVELVTAGARQLIVAGGETSGAVVTALGVRTLRIGAQLAPGVSWAHATARAQGRELPVDLALKSGNFGAADLFLTAWEKLEQPS</sequence>
<keyword evidence="3" id="KW-0547">Nucleotide-binding</keyword>
<evidence type="ECO:0000256" key="7">
    <source>
        <dbReference type="ARBA" id="ARBA00035898"/>
    </source>
</evidence>
<accession>A0A3A9YZU7</accession>
<evidence type="ECO:0000313" key="16">
    <source>
        <dbReference type="Proteomes" id="UP000272474"/>
    </source>
</evidence>
<dbReference type="Gene3D" id="3.40.980.20">
    <property type="entry name" value="Four-carbon acid sugar kinase, nucleotide binding domain"/>
    <property type="match status" value="1"/>
</dbReference>
<dbReference type="Gene3D" id="3.40.50.10840">
    <property type="entry name" value="Putative sugar-binding, N-terminal domain"/>
    <property type="match status" value="1"/>
</dbReference>
<dbReference type="GO" id="GO:0005524">
    <property type="term" value="F:ATP binding"/>
    <property type="evidence" value="ECO:0007669"/>
    <property type="project" value="UniProtKB-KW"/>
</dbReference>
<dbReference type="Pfam" id="PF17042">
    <property type="entry name" value="NBD_C"/>
    <property type="match status" value="1"/>
</dbReference>
<dbReference type="InterPro" id="IPR010737">
    <property type="entry name" value="4-carb_acid_sugar_kinase_N"/>
</dbReference>
<evidence type="ECO:0000313" key="15">
    <source>
        <dbReference type="EMBL" id="RKN41224.1"/>
    </source>
</evidence>
<evidence type="ECO:0000256" key="11">
    <source>
        <dbReference type="ARBA" id="ARBA00039461"/>
    </source>
</evidence>
<comment type="catalytic activity">
    <reaction evidence="8">
        <text>3-dehydro-D-erythronate + ATP = 3-dehydro-4-O-phospho-D-erythronate + ADP + H(+)</text>
        <dbReference type="Rhea" id="RHEA:52556"/>
        <dbReference type="ChEBI" id="CHEBI:15378"/>
        <dbReference type="ChEBI" id="CHEBI:30616"/>
        <dbReference type="ChEBI" id="CHEBI:57958"/>
        <dbReference type="ChEBI" id="CHEBI:136593"/>
        <dbReference type="ChEBI" id="CHEBI:456216"/>
        <dbReference type="EC" id="2.7.1.217"/>
    </reaction>
</comment>
<dbReference type="EC" id="2.7.1.217" evidence="10"/>
<evidence type="ECO:0000256" key="12">
    <source>
        <dbReference type="ARBA" id="ARBA00041377"/>
    </source>
</evidence>
<name>A0A3A9YZU7_9ACTN</name>
<evidence type="ECO:0000259" key="13">
    <source>
        <dbReference type="Pfam" id="PF07005"/>
    </source>
</evidence>
<keyword evidence="2" id="KW-0808">Transferase</keyword>
<evidence type="ECO:0000256" key="1">
    <source>
        <dbReference type="ARBA" id="ARBA00005715"/>
    </source>
</evidence>
<dbReference type="Pfam" id="PF07005">
    <property type="entry name" value="SBD_N"/>
    <property type="match status" value="1"/>
</dbReference>
<dbReference type="AlphaFoldDB" id="A0A3A9YZU7"/>
<dbReference type="OrthoDB" id="191465at2"/>
<evidence type="ECO:0000256" key="3">
    <source>
        <dbReference type="ARBA" id="ARBA00022741"/>
    </source>
</evidence>
<dbReference type="RefSeq" id="WP_120680166.1">
    <property type="nucleotide sequence ID" value="NZ_RBAL01000008.1"/>
</dbReference>
<dbReference type="EMBL" id="RBAL01000008">
    <property type="protein sequence ID" value="RKN41224.1"/>
    <property type="molecule type" value="Genomic_DNA"/>
</dbReference>
<evidence type="ECO:0000256" key="6">
    <source>
        <dbReference type="ARBA" id="ARBA00023277"/>
    </source>
</evidence>
<dbReference type="NCBIfam" id="NF043035">
    <property type="entry name" value="OxoTetrKin"/>
    <property type="match status" value="1"/>
</dbReference>
<comment type="function">
    <text evidence="9">Catalyzes the ATP-dependent phosphorylation of 3-oxo-tetronate to 3-oxo-tetronate 4-phosphate.</text>
</comment>
<reference evidence="15 16" key="1">
    <citation type="journal article" date="2014" name="Int. J. Syst. Evol. Microbiol.">
        <title>Streptomyces hoynatensis sp. nov., isolated from deep marine sediment.</title>
        <authorList>
            <person name="Veyisoglu A."/>
            <person name="Sahin N."/>
        </authorList>
    </citation>
    <scope>NUCLEOTIDE SEQUENCE [LARGE SCALE GENOMIC DNA]</scope>
    <source>
        <strain evidence="15 16">KCTC 29097</strain>
    </source>
</reference>
<evidence type="ECO:0000256" key="5">
    <source>
        <dbReference type="ARBA" id="ARBA00022840"/>
    </source>
</evidence>
<dbReference type="InterPro" id="IPR050007">
    <property type="entry name" value="OtnK"/>
</dbReference>
<dbReference type="InterPro" id="IPR042213">
    <property type="entry name" value="NBD_C_sf"/>
</dbReference>
<dbReference type="InterPro" id="IPR037051">
    <property type="entry name" value="4-carb_acid_sugar_kinase_N_sf"/>
</dbReference>